<feature type="region of interest" description="Disordered" evidence="5">
    <location>
        <begin position="131"/>
        <end position="172"/>
    </location>
</feature>
<dbReference type="GO" id="GO:0051879">
    <property type="term" value="F:Hsp90 protein binding"/>
    <property type="evidence" value="ECO:0007669"/>
    <property type="project" value="TreeGrafter"/>
</dbReference>
<evidence type="ECO:0000313" key="6">
    <source>
        <dbReference type="EMBL" id="CAJ1891472.1"/>
    </source>
</evidence>
<feature type="repeat" description="TPR" evidence="3">
    <location>
        <begin position="651"/>
        <end position="684"/>
    </location>
</feature>
<evidence type="ECO:0000256" key="3">
    <source>
        <dbReference type="PROSITE-ProRule" id="PRU00339"/>
    </source>
</evidence>
<protein>
    <recommendedName>
        <fullName evidence="8">TPR-like protein</fullName>
    </recommendedName>
</protein>
<evidence type="ECO:0000256" key="1">
    <source>
        <dbReference type="ARBA" id="ARBA00022737"/>
    </source>
</evidence>
<keyword evidence="2 3" id="KW-0802">TPR repeat</keyword>
<dbReference type="InterPro" id="IPR019734">
    <property type="entry name" value="TPR_rpt"/>
</dbReference>
<dbReference type="SUPFAM" id="SSF48452">
    <property type="entry name" value="TPR-like"/>
    <property type="match status" value="4"/>
</dbReference>
<dbReference type="EMBL" id="CAKOGP040000001">
    <property type="protein sequence ID" value="CAJ1891472.1"/>
    <property type="molecule type" value="Genomic_DNA"/>
</dbReference>
<evidence type="ECO:0000256" key="2">
    <source>
        <dbReference type="ARBA" id="ARBA00022803"/>
    </source>
</evidence>
<feature type="region of interest" description="Disordered" evidence="5">
    <location>
        <begin position="1141"/>
        <end position="1209"/>
    </location>
</feature>
<keyword evidence="4" id="KW-0175">Coiled coil</keyword>
<gene>
    <name evidence="6" type="ORF">CYCCA115_LOCUS71</name>
</gene>
<evidence type="ECO:0000256" key="4">
    <source>
        <dbReference type="SAM" id="Coils"/>
    </source>
</evidence>
<evidence type="ECO:0008006" key="8">
    <source>
        <dbReference type="Google" id="ProtNLM"/>
    </source>
</evidence>
<evidence type="ECO:0000313" key="7">
    <source>
        <dbReference type="Proteomes" id="UP001295423"/>
    </source>
</evidence>
<dbReference type="Pfam" id="PF14559">
    <property type="entry name" value="TPR_19"/>
    <property type="match status" value="1"/>
</dbReference>
<dbReference type="AlphaFoldDB" id="A0AAD2FBI7"/>
<sequence length="1209" mass="134596">MVLTSLSLDYVVSDEKHYGPFVCGICKGLCSLDVVITPTDSLYCRDCLKNYLQKTISQDGRALDPVSKEDLKEADENDTIMVVENIPIRAKSLKISQSLAYILLMNVQVKGTPKGSKQEWIGDYKDYHKQLNGILDPSPAPSAPKQQPARGTSVERPSVYEDDMSKTGTTVRGEPTAAHHLRSMPQHADAGSVNLPDIERAMSRCDKLKKQANAKFNRGDIEGARMLYSEGLALISVLPVSNDTVRMMMASLYSNRAVTFFRERILPQSLEDCNKSLELDRNAEKTYIRKWRTLSAMEERDEGIACLHAGIERLPDSHKLQDELRKAMAPGSSMSKMDHKNNDDFSVSEMTKMTTPVGGYDLPNLGGGEPSPAAIERSDRLKKQANAKFNKGEIESARQLYSDAIGCIPPGGKYSHEVKTSLSMLYSNRAVTFFRDKMYSESLSDCEKAIDFDPTAEKGYIRKARALIGLERMQEAFDSLQDGSTKLPNSKKIAEELRKSEFDGMTPSAPEPKPMPAQKRFSNDYDRPTSQGELDSSAGSFNYFVSPGTSKTAAQKIKKGGADEDFSYELELSDKLKRNANAKFNRGDITGARLLYTEALGCLPDDTANEKVRSTLAALYANRAVTFFREKEFGPSTWDCDKAIELDPKSEKSYIRKSRALAALSRYDDAIDCLEKGLEVLPASTRLREELSKCVENGDGAHESRMELSVTSGIDYMSVSSMGNNTTGFLLTPKDARSVLGSVAEGSTLEVPFSGDEDVERAEKLKKQANAKLNKGDVAGARQLYGQGLEYLPKNPDNRDTRELAASLYANRAVTFFREKKFAATVLDCDKSLELDGKHEKSYIRKWRALMALGSFHDAFKCLEDALVAIPGSKRLEEELEAATEQRDLLNNANELIENGDYEGAREAMLPIVNSTDNVSLWLAAARADAYLGITDSAMERVNKVLMFNPNHLEGLQVRGYALFLSGEMEQGMSILKESLEVDIDNTEVSTLLQNCQKIYSNFSKGQARVKRGRYREAVDLFTTALESSDTIPIDAPLYSLMLTERAEASLLNHDYEDALEDCAEAIDLKQDNVTAWTVKVEVYFAQGRLQDARDELAEARKSWGAGNDTIEDAYKKTDFELRLQRADDDLRKIAAAVDTGEIPDIPDGEPLHFNMENIPKSSAKPKKREKSVERREKSSKKSSSDRKEHKRKKRSSSSGRRTKSTDKQ</sequence>
<evidence type="ECO:0000256" key="5">
    <source>
        <dbReference type="SAM" id="MobiDB-lite"/>
    </source>
</evidence>
<feature type="region of interest" description="Disordered" evidence="5">
    <location>
        <begin position="499"/>
        <end position="538"/>
    </location>
</feature>
<dbReference type="Proteomes" id="UP001295423">
    <property type="component" value="Unassembled WGS sequence"/>
</dbReference>
<dbReference type="SMART" id="SM00028">
    <property type="entry name" value="TPR"/>
    <property type="match status" value="16"/>
</dbReference>
<feature type="coiled-coil region" evidence="4">
    <location>
        <begin position="873"/>
        <end position="900"/>
    </location>
</feature>
<proteinExistence type="predicted"/>
<dbReference type="Gene3D" id="1.25.40.10">
    <property type="entry name" value="Tetratricopeptide repeat domain"/>
    <property type="match status" value="6"/>
</dbReference>
<dbReference type="PANTHER" id="PTHR22904:SF523">
    <property type="entry name" value="STRESS-INDUCED-PHOSPHOPROTEIN 1"/>
    <property type="match status" value="1"/>
</dbReference>
<keyword evidence="1" id="KW-0677">Repeat</keyword>
<dbReference type="SUPFAM" id="SSF57850">
    <property type="entry name" value="RING/U-box"/>
    <property type="match status" value="1"/>
</dbReference>
<accession>A0AAD2FBI7</accession>
<organism evidence="6 7">
    <name type="scientific">Cylindrotheca closterium</name>
    <dbReference type="NCBI Taxonomy" id="2856"/>
    <lineage>
        <taxon>Eukaryota</taxon>
        <taxon>Sar</taxon>
        <taxon>Stramenopiles</taxon>
        <taxon>Ochrophyta</taxon>
        <taxon>Bacillariophyta</taxon>
        <taxon>Bacillariophyceae</taxon>
        <taxon>Bacillariophycidae</taxon>
        <taxon>Bacillariales</taxon>
        <taxon>Bacillariaceae</taxon>
        <taxon>Cylindrotheca</taxon>
    </lineage>
</organism>
<comment type="caution">
    <text evidence="6">The sequence shown here is derived from an EMBL/GenBank/DDBJ whole genome shotgun (WGS) entry which is preliminary data.</text>
</comment>
<name>A0AAD2FBI7_9STRA</name>
<reference evidence="6" key="1">
    <citation type="submission" date="2023-08" db="EMBL/GenBank/DDBJ databases">
        <authorList>
            <person name="Audoor S."/>
            <person name="Bilcke G."/>
        </authorList>
    </citation>
    <scope>NUCLEOTIDE SEQUENCE</scope>
</reference>
<dbReference type="PROSITE" id="PS50005">
    <property type="entry name" value="TPR"/>
    <property type="match status" value="1"/>
</dbReference>
<keyword evidence="7" id="KW-1185">Reference proteome</keyword>
<feature type="compositionally biased region" description="Polar residues" evidence="5">
    <location>
        <begin position="528"/>
        <end position="538"/>
    </location>
</feature>
<dbReference type="PANTHER" id="PTHR22904">
    <property type="entry name" value="TPR REPEAT CONTAINING PROTEIN"/>
    <property type="match status" value="1"/>
</dbReference>
<dbReference type="InterPro" id="IPR011990">
    <property type="entry name" value="TPR-like_helical_dom_sf"/>
</dbReference>